<accession>A0A1C7NEN8</accession>
<feature type="zinc finger region" description="C3H1-type" evidence="4">
    <location>
        <begin position="128"/>
        <end position="155"/>
    </location>
</feature>
<dbReference type="Gene3D" id="4.10.1000.10">
    <property type="entry name" value="Zinc finger, CCCH-type"/>
    <property type="match status" value="1"/>
</dbReference>
<dbReference type="InterPro" id="IPR000571">
    <property type="entry name" value="Znf_CCCH"/>
</dbReference>
<dbReference type="Gene3D" id="2.40.50.140">
    <property type="entry name" value="Nucleic acid-binding proteins"/>
    <property type="match status" value="1"/>
</dbReference>
<evidence type="ECO:0000256" key="1">
    <source>
        <dbReference type="ARBA" id="ARBA00022723"/>
    </source>
</evidence>
<organism evidence="6 7">
    <name type="scientific">Choanephora cucurbitarum</name>
    <dbReference type="NCBI Taxonomy" id="101091"/>
    <lineage>
        <taxon>Eukaryota</taxon>
        <taxon>Fungi</taxon>
        <taxon>Fungi incertae sedis</taxon>
        <taxon>Mucoromycota</taxon>
        <taxon>Mucoromycotina</taxon>
        <taxon>Mucoromycetes</taxon>
        <taxon>Mucorales</taxon>
        <taxon>Mucorineae</taxon>
        <taxon>Choanephoraceae</taxon>
        <taxon>Choanephoroideae</taxon>
        <taxon>Choanephora</taxon>
    </lineage>
</organism>
<comment type="caution">
    <text evidence="6">The sequence shown here is derived from an EMBL/GenBank/DDBJ whole genome shotgun (WGS) entry which is preliminary data.</text>
</comment>
<keyword evidence="1 4" id="KW-0479">Metal-binding</keyword>
<sequence>MISITHTINGQIRHRRKLTKLIFFVDIQESTGLKSQVFFRKDDNSLDDQQFQEAFRSCKPGQTVEIQVGLPLDPSERVGKPFPVWQSDCPVQVIEPYTARQAFIQDRALGSTDILTDIRLTDGTRKHKSQLVCKYWINKNKCIQGDNCLFQHPTGDAFDTSRSLWLDQKFQSRKEINHDPNDPHKDKKPHSVRAIVFADWIQKTFGNIIGQGIVLDVAGGKGELAMFLSRGFGIPSVVVEPNERNRPSYWYTRLRRLLYRFEIGDLDQPDWKRKDIQIDMNQWPYSTTPDYLHTFLDSQFLNEHTELLSKVSLFIGLHADQATVPIVEAALKAGKAFAVVPCCVFSHENRERRLQSGQLVTTTEQQIQYICELKEPGEIKTAYLDFEGKNVVVYWLPSHPTLSIK</sequence>
<evidence type="ECO:0000256" key="4">
    <source>
        <dbReference type="PROSITE-ProRule" id="PRU00723"/>
    </source>
</evidence>
<evidence type="ECO:0000313" key="6">
    <source>
        <dbReference type="EMBL" id="OBZ87420.1"/>
    </source>
</evidence>
<name>A0A1C7NEN8_9FUNG</name>
<dbReference type="SUPFAM" id="SSF90229">
    <property type="entry name" value="CCCH zinc finger"/>
    <property type="match status" value="1"/>
</dbReference>
<dbReference type="OrthoDB" id="7459479at2759"/>
<dbReference type="PROSITE" id="PS50103">
    <property type="entry name" value="ZF_C3H1"/>
    <property type="match status" value="1"/>
</dbReference>
<dbReference type="GO" id="GO:0008270">
    <property type="term" value="F:zinc ion binding"/>
    <property type="evidence" value="ECO:0007669"/>
    <property type="project" value="UniProtKB-KW"/>
</dbReference>
<keyword evidence="2 4" id="KW-0863">Zinc-finger</keyword>
<dbReference type="PANTHER" id="PTHR36971:SF3">
    <property type="entry name" value="C3H1-TYPE DOMAIN-CONTAINING PROTEIN"/>
    <property type="match status" value="1"/>
</dbReference>
<evidence type="ECO:0000313" key="7">
    <source>
        <dbReference type="Proteomes" id="UP000093000"/>
    </source>
</evidence>
<dbReference type="InterPro" id="IPR012340">
    <property type="entry name" value="NA-bd_OB-fold"/>
</dbReference>
<keyword evidence="3 4" id="KW-0862">Zinc</keyword>
<evidence type="ECO:0000259" key="5">
    <source>
        <dbReference type="PROSITE" id="PS50103"/>
    </source>
</evidence>
<gene>
    <name evidence="6" type="ORF">A0J61_04533</name>
</gene>
<protein>
    <recommendedName>
        <fullName evidence="5">C3H1-type domain-containing protein</fullName>
    </recommendedName>
</protein>
<proteinExistence type="predicted"/>
<dbReference type="Proteomes" id="UP000093000">
    <property type="component" value="Unassembled WGS sequence"/>
</dbReference>
<feature type="domain" description="C3H1-type" evidence="5">
    <location>
        <begin position="128"/>
        <end position="155"/>
    </location>
</feature>
<dbReference type="InParanoid" id="A0A1C7NEN8"/>
<evidence type="ECO:0000256" key="2">
    <source>
        <dbReference type="ARBA" id="ARBA00022771"/>
    </source>
</evidence>
<dbReference type="PANTHER" id="PTHR36971">
    <property type="entry name" value="UNNAMED PRODUCT"/>
    <property type="match status" value="1"/>
</dbReference>
<evidence type="ECO:0000256" key="3">
    <source>
        <dbReference type="ARBA" id="ARBA00022833"/>
    </source>
</evidence>
<dbReference type="AlphaFoldDB" id="A0A1C7NEN8"/>
<dbReference type="InterPro" id="IPR036855">
    <property type="entry name" value="Znf_CCCH_sf"/>
</dbReference>
<keyword evidence="7" id="KW-1185">Reference proteome</keyword>
<dbReference type="EMBL" id="LUGH01000224">
    <property type="protein sequence ID" value="OBZ87420.1"/>
    <property type="molecule type" value="Genomic_DNA"/>
</dbReference>
<reference evidence="6 7" key="1">
    <citation type="submission" date="2016-03" db="EMBL/GenBank/DDBJ databases">
        <title>Choanephora cucurbitarum.</title>
        <authorList>
            <person name="Min B."/>
            <person name="Park H."/>
            <person name="Park J.-H."/>
            <person name="Shin H.-D."/>
            <person name="Choi I.-G."/>
        </authorList>
    </citation>
    <scope>NUCLEOTIDE SEQUENCE [LARGE SCALE GENOMIC DNA]</scope>
    <source>
        <strain evidence="6 7">KUS-F28377</strain>
    </source>
</reference>